<dbReference type="InterPro" id="IPR009078">
    <property type="entry name" value="Ferritin-like_SF"/>
</dbReference>
<dbReference type="STRING" id="1437059.A6A05_10540"/>
<name>A0A178MUX4_9PROT</name>
<dbReference type="EMBL" id="LWQU01000128">
    <property type="protein sequence ID" value="OAN52816.1"/>
    <property type="molecule type" value="Genomic_DNA"/>
</dbReference>
<gene>
    <name evidence="2" type="ORF">A6A05_10540</name>
</gene>
<feature type="region of interest" description="Disordered" evidence="1">
    <location>
        <begin position="132"/>
        <end position="162"/>
    </location>
</feature>
<dbReference type="Gene3D" id="1.20.1260.10">
    <property type="match status" value="1"/>
</dbReference>
<proteinExistence type="predicted"/>
<dbReference type="InterPro" id="IPR012347">
    <property type="entry name" value="Ferritin-like"/>
</dbReference>
<evidence type="ECO:0000313" key="3">
    <source>
        <dbReference type="Proteomes" id="UP000078543"/>
    </source>
</evidence>
<organism evidence="2 3">
    <name type="scientific">Magnetospirillum moscoviense</name>
    <dbReference type="NCBI Taxonomy" id="1437059"/>
    <lineage>
        <taxon>Bacteria</taxon>
        <taxon>Pseudomonadati</taxon>
        <taxon>Pseudomonadota</taxon>
        <taxon>Alphaproteobacteria</taxon>
        <taxon>Rhodospirillales</taxon>
        <taxon>Rhodospirillaceae</taxon>
        <taxon>Magnetospirillum</taxon>
    </lineage>
</organism>
<comment type="caution">
    <text evidence="2">The sequence shown here is derived from an EMBL/GenBank/DDBJ whole genome shotgun (WGS) entry which is preliminary data.</text>
</comment>
<dbReference type="SUPFAM" id="SSF47240">
    <property type="entry name" value="Ferritin-like"/>
    <property type="match status" value="1"/>
</dbReference>
<dbReference type="OrthoDB" id="5765875at2"/>
<evidence type="ECO:0000256" key="1">
    <source>
        <dbReference type="SAM" id="MobiDB-lite"/>
    </source>
</evidence>
<reference evidence="2 3" key="1">
    <citation type="submission" date="2016-04" db="EMBL/GenBank/DDBJ databases">
        <title>Draft genome sequence of freshwater magnetotactic bacteria Magnetospirillum marisnigri SP-1 and Magnetospirillum moscoviense BB-1.</title>
        <authorList>
            <person name="Koziaeva V."/>
            <person name="Dziuba M.V."/>
            <person name="Ivanov T.M."/>
            <person name="Kuznetsov B."/>
            <person name="Grouzdev D.S."/>
        </authorList>
    </citation>
    <scope>NUCLEOTIDE SEQUENCE [LARGE SCALE GENOMIC DNA]</scope>
    <source>
        <strain evidence="2 3">BB-1</strain>
    </source>
</reference>
<dbReference type="Proteomes" id="UP000078543">
    <property type="component" value="Unassembled WGS sequence"/>
</dbReference>
<protein>
    <submittedName>
        <fullName evidence="2">Rubrerythrin family protein</fullName>
    </submittedName>
</protein>
<dbReference type="AlphaFoldDB" id="A0A178MUX4"/>
<accession>A0A178MUX4</accession>
<evidence type="ECO:0000313" key="2">
    <source>
        <dbReference type="EMBL" id="OAN52816.1"/>
    </source>
</evidence>
<keyword evidence="3" id="KW-1185">Reference proteome</keyword>
<sequence length="162" mass="17611">MTSTAQLLAIARAIEEQAAEQYAELAEAFVEACNADAATAFRELAEGRKPRVAALPPLAGPVPGPLPWGDRDPEISDPEAVHYLMWPWHVFDLALRHEQLTQAFFAAIAQSSAVADVSQAARDLAAQGQAQVAQMMARRDQAPIPPDDWDEDPDPPNWEASD</sequence>